<dbReference type="AlphaFoldDB" id="A0A9P6AQE6"/>
<keyword evidence="3" id="KW-1185">Reference proteome</keyword>
<dbReference type="EMBL" id="MU129024">
    <property type="protein sequence ID" value="KAF9510035.1"/>
    <property type="molecule type" value="Genomic_DNA"/>
</dbReference>
<evidence type="ECO:0000313" key="3">
    <source>
        <dbReference type="Proteomes" id="UP000886523"/>
    </source>
</evidence>
<keyword evidence="1" id="KW-1133">Transmembrane helix</keyword>
<gene>
    <name evidence="2" type="ORF">BS47DRAFT_1348451</name>
</gene>
<sequence>MSNIYNFWGHTTYMGAVGTPPGLTITVSFGCWIFKLQIYILPLRLRFSISLQDLFSQRDDDV</sequence>
<keyword evidence="1" id="KW-0472">Membrane</keyword>
<comment type="caution">
    <text evidence="2">The sequence shown here is derived from an EMBL/GenBank/DDBJ whole genome shotgun (WGS) entry which is preliminary data.</text>
</comment>
<organism evidence="2 3">
    <name type="scientific">Hydnum rufescens UP504</name>
    <dbReference type="NCBI Taxonomy" id="1448309"/>
    <lineage>
        <taxon>Eukaryota</taxon>
        <taxon>Fungi</taxon>
        <taxon>Dikarya</taxon>
        <taxon>Basidiomycota</taxon>
        <taxon>Agaricomycotina</taxon>
        <taxon>Agaricomycetes</taxon>
        <taxon>Cantharellales</taxon>
        <taxon>Hydnaceae</taxon>
        <taxon>Hydnum</taxon>
    </lineage>
</organism>
<evidence type="ECO:0000256" key="1">
    <source>
        <dbReference type="SAM" id="Phobius"/>
    </source>
</evidence>
<keyword evidence="1" id="KW-0812">Transmembrane</keyword>
<reference evidence="2" key="1">
    <citation type="journal article" date="2020" name="Nat. Commun.">
        <title>Large-scale genome sequencing of mycorrhizal fungi provides insights into the early evolution of symbiotic traits.</title>
        <authorList>
            <person name="Miyauchi S."/>
            <person name="Kiss E."/>
            <person name="Kuo A."/>
            <person name="Drula E."/>
            <person name="Kohler A."/>
            <person name="Sanchez-Garcia M."/>
            <person name="Morin E."/>
            <person name="Andreopoulos B."/>
            <person name="Barry K.W."/>
            <person name="Bonito G."/>
            <person name="Buee M."/>
            <person name="Carver A."/>
            <person name="Chen C."/>
            <person name="Cichocki N."/>
            <person name="Clum A."/>
            <person name="Culley D."/>
            <person name="Crous P.W."/>
            <person name="Fauchery L."/>
            <person name="Girlanda M."/>
            <person name="Hayes R.D."/>
            <person name="Keri Z."/>
            <person name="LaButti K."/>
            <person name="Lipzen A."/>
            <person name="Lombard V."/>
            <person name="Magnuson J."/>
            <person name="Maillard F."/>
            <person name="Murat C."/>
            <person name="Nolan M."/>
            <person name="Ohm R.A."/>
            <person name="Pangilinan J."/>
            <person name="Pereira M.F."/>
            <person name="Perotto S."/>
            <person name="Peter M."/>
            <person name="Pfister S."/>
            <person name="Riley R."/>
            <person name="Sitrit Y."/>
            <person name="Stielow J.B."/>
            <person name="Szollosi G."/>
            <person name="Zifcakova L."/>
            <person name="Stursova M."/>
            <person name="Spatafora J.W."/>
            <person name="Tedersoo L."/>
            <person name="Vaario L.M."/>
            <person name="Yamada A."/>
            <person name="Yan M."/>
            <person name="Wang P."/>
            <person name="Xu J."/>
            <person name="Bruns T."/>
            <person name="Baldrian P."/>
            <person name="Vilgalys R."/>
            <person name="Dunand C."/>
            <person name="Henrissat B."/>
            <person name="Grigoriev I.V."/>
            <person name="Hibbett D."/>
            <person name="Nagy L.G."/>
            <person name="Martin F.M."/>
        </authorList>
    </citation>
    <scope>NUCLEOTIDE SEQUENCE</scope>
    <source>
        <strain evidence="2">UP504</strain>
    </source>
</reference>
<evidence type="ECO:0000313" key="2">
    <source>
        <dbReference type="EMBL" id="KAF9510035.1"/>
    </source>
</evidence>
<accession>A0A9P6AQE6</accession>
<dbReference type="Proteomes" id="UP000886523">
    <property type="component" value="Unassembled WGS sequence"/>
</dbReference>
<name>A0A9P6AQE6_9AGAM</name>
<proteinExistence type="predicted"/>
<feature type="transmembrane region" description="Helical" evidence="1">
    <location>
        <begin position="20"/>
        <end position="41"/>
    </location>
</feature>
<protein>
    <submittedName>
        <fullName evidence="2">Uncharacterized protein</fullName>
    </submittedName>
</protein>